<accession>A0A256FG13</accession>
<dbReference type="RefSeq" id="WP_094539987.1">
    <property type="nucleotide sequence ID" value="NZ_JBHEER010000002.1"/>
</dbReference>
<dbReference type="PANTHER" id="PTHR34387">
    <property type="entry name" value="SLR1258 PROTEIN"/>
    <property type="match status" value="1"/>
</dbReference>
<sequence length="253" mass="26885">MKNRATTLLATTFSAIMLAGALSLPAAAQENQMTKQAARIAVTGEGKMTSAPDMAILNLTVLRDAETARDAMTANNEAMTKVLEAMKKAGVEERDLQTSGINIQPRYVYPDDKNGLKEPKISGYSVSNSLTVRVRDLDKVGNVLDESVTLGVNQGGDLTFVNDNPAATINEARKRAVADAIAKAKTLADAAGVGLGRVVEINELSRPPMPMPIARQAKMMAASVPQDAVPVAAGENSYDVSVNVVFEIKEQQK</sequence>
<keyword evidence="3" id="KW-1185">Reference proteome</keyword>
<dbReference type="Proteomes" id="UP000216478">
    <property type="component" value="Unassembled WGS sequence"/>
</dbReference>
<evidence type="ECO:0000313" key="2">
    <source>
        <dbReference type="EMBL" id="OYR13718.1"/>
    </source>
</evidence>
<name>A0A256FG13_9HYPH</name>
<dbReference type="Gene3D" id="3.30.70.2970">
    <property type="entry name" value="Protein of unknown function (DUF541), domain 2"/>
    <property type="match status" value="1"/>
</dbReference>
<feature type="chain" id="PRO_5013214123" evidence="1">
    <location>
        <begin position="29"/>
        <end position="253"/>
    </location>
</feature>
<keyword evidence="1" id="KW-0732">Signal</keyword>
<dbReference type="GO" id="GO:0006974">
    <property type="term" value="P:DNA damage response"/>
    <property type="evidence" value="ECO:0007669"/>
    <property type="project" value="TreeGrafter"/>
</dbReference>
<dbReference type="InterPro" id="IPR052022">
    <property type="entry name" value="26kDa_periplasmic_antigen"/>
</dbReference>
<reference evidence="2 3" key="1">
    <citation type="submission" date="2017-07" db="EMBL/GenBank/DDBJ databases">
        <title>Phylogenetic study on the rhizospheric bacterium Ochrobactrum sp. A44.</title>
        <authorList>
            <person name="Krzyzanowska D.M."/>
            <person name="Ossowicki A."/>
            <person name="Rajewska M."/>
            <person name="Maciag T."/>
            <person name="Kaczynski Z."/>
            <person name="Czerwicka M."/>
            <person name="Jafra S."/>
        </authorList>
    </citation>
    <scope>NUCLEOTIDE SEQUENCE [LARGE SCALE GENOMIC DNA]</scope>
    <source>
        <strain evidence="2 3">OgA9a</strain>
    </source>
</reference>
<gene>
    <name evidence="2" type="primary">bp26</name>
    <name evidence="2" type="ORF">CEV33_0516</name>
</gene>
<dbReference type="OrthoDB" id="9813144at2"/>
<dbReference type="PANTHER" id="PTHR34387:SF1">
    <property type="entry name" value="PERIPLASMIC IMMUNOGENIC PROTEIN"/>
    <property type="match status" value="1"/>
</dbReference>
<dbReference type="Gene3D" id="3.30.110.170">
    <property type="entry name" value="Protein of unknown function (DUF541), domain 1"/>
    <property type="match status" value="1"/>
</dbReference>
<feature type="signal peptide" evidence="1">
    <location>
        <begin position="1"/>
        <end position="28"/>
    </location>
</feature>
<dbReference type="EMBL" id="NNRL01000157">
    <property type="protein sequence ID" value="OYR13718.1"/>
    <property type="molecule type" value="Genomic_DNA"/>
</dbReference>
<evidence type="ECO:0000313" key="3">
    <source>
        <dbReference type="Proteomes" id="UP000216478"/>
    </source>
</evidence>
<evidence type="ECO:0000256" key="1">
    <source>
        <dbReference type="SAM" id="SignalP"/>
    </source>
</evidence>
<organism evidence="2 3">
    <name type="scientific">Brucella grignonensis</name>
    <dbReference type="NCBI Taxonomy" id="94627"/>
    <lineage>
        <taxon>Bacteria</taxon>
        <taxon>Pseudomonadati</taxon>
        <taxon>Pseudomonadota</taxon>
        <taxon>Alphaproteobacteria</taxon>
        <taxon>Hyphomicrobiales</taxon>
        <taxon>Brucellaceae</taxon>
        <taxon>Brucella/Ochrobactrum group</taxon>
        <taxon>Brucella</taxon>
    </lineage>
</organism>
<proteinExistence type="predicted"/>
<dbReference type="InterPro" id="IPR007497">
    <property type="entry name" value="SIMPL/DUF541"/>
</dbReference>
<protein>
    <submittedName>
        <fullName evidence="2">26 kDa periplasmic immunogenic protein</fullName>
    </submittedName>
</protein>
<dbReference type="Pfam" id="PF04402">
    <property type="entry name" value="SIMPL"/>
    <property type="match status" value="1"/>
</dbReference>
<comment type="caution">
    <text evidence="2">The sequence shown here is derived from an EMBL/GenBank/DDBJ whole genome shotgun (WGS) entry which is preliminary data.</text>
</comment>
<dbReference type="AlphaFoldDB" id="A0A256FG13"/>